<reference evidence="2" key="1">
    <citation type="journal article" date="2023" name="Mol. Phylogenet. Evol.">
        <title>Genome-scale phylogeny and comparative genomics of the fungal order Sordariales.</title>
        <authorList>
            <person name="Hensen N."/>
            <person name="Bonometti L."/>
            <person name="Westerberg I."/>
            <person name="Brannstrom I.O."/>
            <person name="Guillou S."/>
            <person name="Cros-Aarteil S."/>
            <person name="Calhoun S."/>
            <person name="Haridas S."/>
            <person name="Kuo A."/>
            <person name="Mondo S."/>
            <person name="Pangilinan J."/>
            <person name="Riley R."/>
            <person name="LaButti K."/>
            <person name="Andreopoulos B."/>
            <person name="Lipzen A."/>
            <person name="Chen C."/>
            <person name="Yan M."/>
            <person name="Daum C."/>
            <person name="Ng V."/>
            <person name="Clum A."/>
            <person name="Steindorff A."/>
            <person name="Ohm R.A."/>
            <person name="Martin F."/>
            <person name="Silar P."/>
            <person name="Natvig D.O."/>
            <person name="Lalanne C."/>
            <person name="Gautier V."/>
            <person name="Ament-Velasquez S.L."/>
            <person name="Kruys A."/>
            <person name="Hutchinson M.I."/>
            <person name="Powell A.J."/>
            <person name="Barry K."/>
            <person name="Miller A.N."/>
            <person name="Grigoriev I.V."/>
            <person name="Debuchy R."/>
            <person name="Gladieux P."/>
            <person name="Hiltunen Thoren M."/>
            <person name="Johannesson H."/>
        </authorList>
    </citation>
    <scope>NUCLEOTIDE SEQUENCE</scope>
    <source>
        <strain evidence="2">CBS 990.96</strain>
    </source>
</reference>
<keyword evidence="3" id="KW-1185">Reference proteome</keyword>
<comment type="caution">
    <text evidence="2">The sequence shown here is derived from an EMBL/GenBank/DDBJ whole genome shotgun (WGS) entry which is preliminary data.</text>
</comment>
<protein>
    <submittedName>
        <fullName evidence="2">Uncharacterized protein</fullName>
    </submittedName>
</protein>
<accession>A0AAN7GTV1</accession>
<reference evidence="2" key="2">
    <citation type="submission" date="2023-05" db="EMBL/GenBank/DDBJ databases">
        <authorList>
            <consortium name="Lawrence Berkeley National Laboratory"/>
            <person name="Steindorff A."/>
            <person name="Hensen N."/>
            <person name="Bonometti L."/>
            <person name="Westerberg I."/>
            <person name="Brannstrom I.O."/>
            <person name="Guillou S."/>
            <person name="Cros-Aarteil S."/>
            <person name="Calhoun S."/>
            <person name="Haridas S."/>
            <person name="Kuo A."/>
            <person name="Mondo S."/>
            <person name="Pangilinan J."/>
            <person name="Riley R."/>
            <person name="Labutti K."/>
            <person name="Andreopoulos B."/>
            <person name="Lipzen A."/>
            <person name="Chen C."/>
            <person name="Yanf M."/>
            <person name="Daum C."/>
            <person name="Ng V."/>
            <person name="Clum A."/>
            <person name="Ohm R."/>
            <person name="Martin F."/>
            <person name="Silar P."/>
            <person name="Natvig D."/>
            <person name="Lalanne C."/>
            <person name="Gautier V."/>
            <person name="Ament-Velasquez S.L."/>
            <person name="Kruys A."/>
            <person name="Hutchinson M.I."/>
            <person name="Powell A.J."/>
            <person name="Barry K."/>
            <person name="Miller A.N."/>
            <person name="Grigoriev I.V."/>
            <person name="Debuchy R."/>
            <person name="Gladieux P."/>
            <person name="Thoren M.H."/>
            <person name="Johannesson H."/>
        </authorList>
    </citation>
    <scope>NUCLEOTIDE SEQUENCE</scope>
    <source>
        <strain evidence="2">CBS 990.96</strain>
    </source>
</reference>
<proteinExistence type="predicted"/>
<evidence type="ECO:0000256" key="1">
    <source>
        <dbReference type="SAM" id="Phobius"/>
    </source>
</evidence>
<dbReference type="AlphaFoldDB" id="A0AAN7GTV1"/>
<keyword evidence="1" id="KW-1133">Transmembrane helix</keyword>
<feature type="transmembrane region" description="Helical" evidence="1">
    <location>
        <begin position="348"/>
        <end position="377"/>
    </location>
</feature>
<dbReference type="Proteomes" id="UP001301958">
    <property type="component" value="Unassembled WGS sequence"/>
</dbReference>
<name>A0AAN7GTV1_9PEZI</name>
<gene>
    <name evidence="2" type="ORF">QBC38DRAFT_423073</name>
</gene>
<keyword evidence="1" id="KW-0812">Transmembrane</keyword>
<dbReference type="EMBL" id="MU865386">
    <property type="protein sequence ID" value="KAK4224702.1"/>
    <property type="molecule type" value="Genomic_DNA"/>
</dbReference>
<evidence type="ECO:0000313" key="3">
    <source>
        <dbReference type="Proteomes" id="UP001301958"/>
    </source>
</evidence>
<evidence type="ECO:0000313" key="2">
    <source>
        <dbReference type="EMBL" id="KAK4224702.1"/>
    </source>
</evidence>
<keyword evidence="1" id="KW-0472">Membrane</keyword>
<organism evidence="2 3">
    <name type="scientific">Podospora fimiseda</name>
    <dbReference type="NCBI Taxonomy" id="252190"/>
    <lineage>
        <taxon>Eukaryota</taxon>
        <taxon>Fungi</taxon>
        <taxon>Dikarya</taxon>
        <taxon>Ascomycota</taxon>
        <taxon>Pezizomycotina</taxon>
        <taxon>Sordariomycetes</taxon>
        <taxon>Sordariomycetidae</taxon>
        <taxon>Sordariales</taxon>
        <taxon>Podosporaceae</taxon>
        <taxon>Podospora</taxon>
    </lineage>
</organism>
<sequence>MHTGEPENMALNLLEVIFERTADFEAFEAKLSRLKEYAEYLEQELRSAFGTVVLTDLHSIQGCLTAAIVQIKSRPEDTRREVKTCLQTKHFQNNQDAVVDKMLALAVRIMCATACSWPTTSLGSAIHIEADIFRPVWKESETLPGFLERVYPQSANPMHADVGPLRIHRLSAGSLTRSASITIQWTHQLSDHLLLLKGADWKSLYIYRHPSFLRYSLDLLYDHSIDLDQSTSQALTHGCLPPRLLREALVTYNILFPLAGDSLSRDILEKDVERLGLDSSLLEPSMSHAIYHHHESFRDALPPTDVRGLYNKYPYWADRLYEVWKEAEDPTPVTAIGRWSEARRNPRFTYWCTVVAVTLAFVFGIVTTILAAVQVWVSFCAWDANSTVSSCRLRGEGKSVFVAEGDSD</sequence>